<dbReference type="Proteomes" id="UP001232725">
    <property type="component" value="Unassembled WGS sequence"/>
</dbReference>
<dbReference type="SUPFAM" id="SSF46785">
    <property type="entry name" value="Winged helix' DNA-binding domain"/>
    <property type="match status" value="1"/>
</dbReference>
<keyword evidence="2" id="KW-0238">DNA-binding</keyword>
<accession>A0ABT9IRX2</accession>
<sequence>MIDDSGPIFLQIAALIENDIVSGALPEEGQVPSTNEFAQFYRINPATAAKGVNTLVDEGILYKRRGIGMFVAAGARDRLLGRRRDDFRAQFVQPLCMEADKLGISRGELLAMLTAALDGAGPEDALNTDVVSTRGRQHHE</sequence>
<protein>
    <submittedName>
        <fullName evidence="5">GntR family transcriptional regulator</fullName>
    </submittedName>
</protein>
<dbReference type="InterPro" id="IPR036390">
    <property type="entry name" value="WH_DNA-bd_sf"/>
</dbReference>
<keyword evidence="3" id="KW-0804">Transcription</keyword>
<keyword evidence="1" id="KW-0805">Transcription regulation</keyword>
<dbReference type="PANTHER" id="PTHR38445:SF10">
    <property type="entry name" value="GNTR-FAMILY TRANSCRIPTIONAL REGULATOR"/>
    <property type="match status" value="1"/>
</dbReference>
<evidence type="ECO:0000256" key="2">
    <source>
        <dbReference type="ARBA" id="ARBA00023125"/>
    </source>
</evidence>
<evidence type="ECO:0000313" key="5">
    <source>
        <dbReference type="EMBL" id="MDP5228360.1"/>
    </source>
</evidence>
<dbReference type="CDD" id="cd07377">
    <property type="entry name" value="WHTH_GntR"/>
    <property type="match status" value="1"/>
</dbReference>
<dbReference type="PROSITE" id="PS50949">
    <property type="entry name" value="HTH_GNTR"/>
    <property type="match status" value="1"/>
</dbReference>
<dbReference type="InterPro" id="IPR000524">
    <property type="entry name" value="Tscrpt_reg_HTH_GntR"/>
</dbReference>
<evidence type="ECO:0000256" key="3">
    <source>
        <dbReference type="ARBA" id="ARBA00023163"/>
    </source>
</evidence>
<dbReference type="RefSeq" id="WP_305997409.1">
    <property type="nucleotide sequence ID" value="NZ_JAVALS010000014.1"/>
</dbReference>
<name>A0ABT9IRX2_9MICC</name>
<dbReference type="InterPro" id="IPR036388">
    <property type="entry name" value="WH-like_DNA-bd_sf"/>
</dbReference>
<dbReference type="EMBL" id="JAVALS010000014">
    <property type="protein sequence ID" value="MDP5228360.1"/>
    <property type="molecule type" value="Genomic_DNA"/>
</dbReference>
<evidence type="ECO:0000256" key="1">
    <source>
        <dbReference type="ARBA" id="ARBA00023015"/>
    </source>
</evidence>
<dbReference type="Gene3D" id="1.10.10.10">
    <property type="entry name" value="Winged helix-like DNA-binding domain superfamily/Winged helix DNA-binding domain"/>
    <property type="match status" value="1"/>
</dbReference>
<reference evidence="5 6" key="1">
    <citation type="submission" date="2023-08" db="EMBL/GenBank/DDBJ databases">
        <title>Arthrobacter horti sp. nov., isolated from forest soil.</title>
        <authorList>
            <person name="Park M."/>
        </authorList>
    </citation>
    <scope>NUCLEOTIDE SEQUENCE [LARGE SCALE GENOMIC DNA]</scope>
    <source>
        <strain evidence="5 6">YJM1</strain>
    </source>
</reference>
<evidence type="ECO:0000259" key="4">
    <source>
        <dbReference type="PROSITE" id="PS50949"/>
    </source>
</evidence>
<dbReference type="PANTHER" id="PTHR38445">
    <property type="entry name" value="HTH-TYPE TRANSCRIPTIONAL REPRESSOR YTRA"/>
    <property type="match status" value="1"/>
</dbReference>
<feature type="domain" description="HTH gntR-type" evidence="4">
    <location>
        <begin position="6"/>
        <end position="74"/>
    </location>
</feature>
<dbReference type="SMART" id="SM00345">
    <property type="entry name" value="HTH_GNTR"/>
    <property type="match status" value="1"/>
</dbReference>
<comment type="caution">
    <text evidence="5">The sequence shown here is derived from an EMBL/GenBank/DDBJ whole genome shotgun (WGS) entry which is preliminary data.</text>
</comment>
<evidence type="ECO:0000313" key="6">
    <source>
        <dbReference type="Proteomes" id="UP001232725"/>
    </source>
</evidence>
<organism evidence="5 6">
    <name type="scientific">Arthrobacter horti</name>
    <dbReference type="NCBI Taxonomy" id="3068273"/>
    <lineage>
        <taxon>Bacteria</taxon>
        <taxon>Bacillati</taxon>
        <taxon>Actinomycetota</taxon>
        <taxon>Actinomycetes</taxon>
        <taxon>Micrococcales</taxon>
        <taxon>Micrococcaceae</taxon>
        <taxon>Arthrobacter</taxon>
    </lineage>
</organism>
<dbReference type="Pfam" id="PF00392">
    <property type="entry name" value="GntR"/>
    <property type="match status" value="1"/>
</dbReference>
<keyword evidence="6" id="KW-1185">Reference proteome</keyword>
<proteinExistence type="predicted"/>
<gene>
    <name evidence="5" type="ORF">Q9R02_14445</name>
</gene>